<dbReference type="GeneID" id="87822753"/>
<proteinExistence type="predicted"/>
<evidence type="ECO:0000313" key="1">
    <source>
        <dbReference type="EMBL" id="KAK4120479.1"/>
    </source>
</evidence>
<dbReference type="SUPFAM" id="SSF50939">
    <property type="entry name" value="Sialidases"/>
    <property type="match status" value="1"/>
</dbReference>
<dbReference type="Proteomes" id="UP001302602">
    <property type="component" value="Unassembled WGS sequence"/>
</dbReference>
<dbReference type="PANTHER" id="PTHR38792:SF3">
    <property type="entry name" value="BNR_ASP-BOX REPEAT DOMAIN PROTEIN (AFU_ORTHOLOGUE AFUA_7G06430)-RELATED"/>
    <property type="match status" value="1"/>
</dbReference>
<organism evidence="1 2">
    <name type="scientific">Parathielavia appendiculata</name>
    <dbReference type="NCBI Taxonomy" id="2587402"/>
    <lineage>
        <taxon>Eukaryota</taxon>
        <taxon>Fungi</taxon>
        <taxon>Dikarya</taxon>
        <taxon>Ascomycota</taxon>
        <taxon>Pezizomycotina</taxon>
        <taxon>Sordariomycetes</taxon>
        <taxon>Sordariomycetidae</taxon>
        <taxon>Sordariales</taxon>
        <taxon>Chaetomiaceae</taxon>
        <taxon>Parathielavia</taxon>
    </lineage>
</organism>
<dbReference type="PANTHER" id="PTHR38792">
    <property type="entry name" value="BNR/ASP-BOX REPEAT DOMAIN PROTEIN (AFU_ORTHOLOGUE AFUA_7G06430)-RELATED"/>
    <property type="match status" value="1"/>
</dbReference>
<reference evidence="1" key="2">
    <citation type="submission" date="2023-05" db="EMBL/GenBank/DDBJ databases">
        <authorList>
            <consortium name="Lawrence Berkeley National Laboratory"/>
            <person name="Steindorff A."/>
            <person name="Hensen N."/>
            <person name="Bonometti L."/>
            <person name="Westerberg I."/>
            <person name="Brannstrom I.O."/>
            <person name="Guillou S."/>
            <person name="Cros-Aarteil S."/>
            <person name="Calhoun S."/>
            <person name="Haridas S."/>
            <person name="Kuo A."/>
            <person name="Mondo S."/>
            <person name="Pangilinan J."/>
            <person name="Riley R."/>
            <person name="Labutti K."/>
            <person name="Andreopoulos B."/>
            <person name="Lipzen A."/>
            <person name="Chen C."/>
            <person name="Yanf M."/>
            <person name="Daum C."/>
            <person name="Ng V."/>
            <person name="Clum A."/>
            <person name="Ohm R."/>
            <person name="Martin F."/>
            <person name="Silar P."/>
            <person name="Natvig D."/>
            <person name="Lalanne C."/>
            <person name="Gautier V."/>
            <person name="Ament-Velasquez S.L."/>
            <person name="Kruys A."/>
            <person name="Hutchinson M.I."/>
            <person name="Powell A.J."/>
            <person name="Barry K."/>
            <person name="Miller A.N."/>
            <person name="Grigoriev I.V."/>
            <person name="Debuchy R."/>
            <person name="Gladieux P."/>
            <person name="Thoren M.H."/>
            <person name="Johannesson H."/>
        </authorList>
    </citation>
    <scope>NUCLEOTIDE SEQUENCE</scope>
    <source>
        <strain evidence="1">CBS 731.68</strain>
    </source>
</reference>
<dbReference type="RefSeq" id="XP_062644250.1">
    <property type="nucleotide sequence ID" value="XM_062785987.1"/>
</dbReference>
<dbReference type="CDD" id="cd15482">
    <property type="entry name" value="Sialidase_non-viral"/>
    <property type="match status" value="1"/>
</dbReference>
<keyword evidence="2" id="KW-1185">Reference proteome</keyword>
<dbReference type="EMBL" id="MU853238">
    <property type="protein sequence ID" value="KAK4120479.1"/>
    <property type="molecule type" value="Genomic_DNA"/>
</dbReference>
<dbReference type="AlphaFoldDB" id="A0AAN6TU34"/>
<keyword evidence="1" id="KW-0378">Hydrolase</keyword>
<accession>A0AAN6TU34</accession>
<evidence type="ECO:0000313" key="2">
    <source>
        <dbReference type="Proteomes" id="UP001302602"/>
    </source>
</evidence>
<dbReference type="GO" id="GO:0016787">
    <property type="term" value="F:hydrolase activity"/>
    <property type="evidence" value="ECO:0007669"/>
    <property type="project" value="UniProtKB-KW"/>
</dbReference>
<comment type="caution">
    <text evidence="1">The sequence shown here is derived from an EMBL/GenBank/DDBJ whole genome shotgun (WGS) entry which is preliminary data.</text>
</comment>
<name>A0AAN6TU34_9PEZI</name>
<sequence>MPLLPWPRIVFPRNPFPLLWFLLTTISLTIIFAHPRTNHRFTNQVNYTPNISSNLNSKPSMDTLTLTRGLHVAQQEHFVHDVPGTYPRLCRLVDGSILAGFTTFAPDGQTRVLAVARSVDDARTFEPHGEVARSPGDCDNLFLLQLPPPPPPSFLENGEIAETETDPPVPVVLAAFRNHDLDDQGNPTWFRITVCQSRDGGRSWSFLSQAFEKPAPFGLWEPFLRLGRRGGVEEVQLYFSQEMDTDDQDTMVVRSTDGGRTWSSPSCVTGRGERLRDGMVGVAETEIAVRARTLVMVLETTRRGPGTYSIEAILSFDGGENFVQRQVVYEPATGRNAGAPQIAALNDGLTVAIVFMTDEDMEEGEATAWPQGAKIKAMYGSLRKDGLLVLGAPVVVGESASSWPGIMALSGNSALAVFESSRSIRGRLLMSPGNHAN</sequence>
<protein>
    <submittedName>
        <fullName evidence="1">Glycoside hydrolase family 93 protein</fullName>
    </submittedName>
</protein>
<reference evidence="1" key="1">
    <citation type="journal article" date="2023" name="Mol. Phylogenet. Evol.">
        <title>Genome-scale phylogeny and comparative genomics of the fungal order Sordariales.</title>
        <authorList>
            <person name="Hensen N."/>
            <person name="Bonometti L."/>
            <person name="Westerberg I."/>
            <person name="Brannstrom I.O."/>
            <person name="Guillou S."/>
            <person name="Cros-Aarteil S."/>
            <person name="Calhoun S."/>
            <person name="Haridas S."/>
            <person name="Kuo A."/>
            <person name="Mondo S."/>
            <person name="Pangilinan J."/>
            <person name="Riley R."/>
            <person name="LaButti K."/>
            <person name="Andreopoulos B."/>
            <person name="Lipzen A."/>
            <person name="Chen C."/>
            <person name="Yan M."/>
            <person name="Daum C."/>
            <person name="Ng V."/>
            <person name="Clum A."/>
            <person name="Steindorff A."/>
            <person name="Ohm R.A."/>
            <person name="Martin F."/>
            <person name="Silar P."/>
            <person name="Natvig D.O."/>
            <person name="Lalanne C."/>
            <person name="Gautier V."/>
            <person name="Ament-Velasquez S.L."/>
            <person name="Kruys A."/>
            <person name="Hutchinson M.I."/>
            <person name="Powell A.J."/>
            <person name="Barry K."/>
            <person name="Miller A.N."/>
            <person name="Grigoriev I.V."/>
            <person name="Debuchy R."/>
            <person name="Gladieux P."/>
            <person name="Hiltunen Thoren M."/>
            <person name="Johannesson H."/>
        </authorList>
    </citation>
    <scope>NUCLEOTIDE SEQUENCE</scope>
    <source>
        <strain evidence="1">CBS 731.68</strain>
    </source>
</reference>
<gene>
    <name evidence="1" type="ORF">N657DRAFT_155532</name>
</gene>
<dbReference type="InterPro" id="IPR036278">
    <property type="entry name" value="Sialidase_sf"/>
</dbReference>
<dbReference type="Gene3D" id="2.120.10.10">
    <property type="match status" value="1"/>
</dbReference>